<dbReference type="InterPro" id="IPR051257">
    <property type="entry name" value="Diverse_CBS-Domain"/>
</dbReference>
<keyword evidence="5" id="KW-1185">Reference proteome</keyword>
<dbReference type="Pfam" id="PF00571">
    <property type="entry name" value="CBS"/>
    <property type="match status" value="2"/>
</dbReference>
<dbReference type="RefSeq" id="WP_105047457.1">
    <property type="nucleotide sequence ID" value="NZ_CP150661.1"/>
</dbReference>
<reference evidence="4 5" key="1">
    <citation type="submission" date="2016-12" db="EMBL/GenBank/DDBJ databases">
        <title>Trade-off between light-utilization and light-protection in marine flavobacteria.</title>
        <authorList>
            <person name="Kumagai Y."/>
            <person name="Yoshizawa S."/>
            <person name="Kogure K."/>
            <person name="Iwasaki W."/>
        </authorList>
    </citation>
    <scope>NUCLEOTIDE SEQUENCE [LARGE SCALE GENOMIC DNA]</scope>
    <source>
        <strain evidence="4 5">KCTC 12100</strain>
    </source>
</reference>
<keyword evidence="1 2" id="KW-0129">CBS domain</keyword>
<dbReference type="PANTHER" id="PTHR43080">
    <property type="entry name" value="CBS DOMAIN-CONTAINING PROTEIN CBSX3, MITOCHONDRIAL"/>
    <property type="match status" value="1"/>
</dbReference>
<name>A0A2P6CAD4_9FLAO</name>
<dbReference type="PROSITE" id="PS51371">
    <property type="entry name" value="CBS"/>
    <property type="match status" value="2"/>
</dbReference>
<dbReference type="PANTHER" id="PTHR43080:SF2">
    <property type="entry name" value="CBS DOMAIN-CONTAINING PROTEIN"/>
    <property type="match status" value="1"/>
</dbReference>
<dbReference type="OrthoDB" id="1119899at2"/>
<sequence>MRRDEPISTIMATNLVTLSVDGDLVTAEKLFIENKIKHIPVVRGKEIIGMLSYSDLQKVSDSSLSEDKTSVNSFVHNTFTINQVMDKNITAIPPYTSIKDAAELLTKKGFHALPVIEDSELVGIVTTRDLVKYLVAKL</sequence>
<evidence type="ECO:0000256" key="2">
    <source>
        <dbReference type="PROSITE-ProRule" id="PRU00703"/>
    </source>
</evidence>
<dbReference type="InterPro" id="IPR046342">
    <property type="entry name" value="CBS_dom_sf"/>
</dbReference>
<dbReference type="EMBL" id="MSCK01000001">
    <property type="protein sequence ID" value="PQJ71798.1"/>
    <property type="molecule type" value="Genomic_DNA"/>
</dbReference>
<organism evidence="4 5">
    <name type="scientific">Polaribacter butkevichii</name>
    <dbReference type="NCBI Taxonomy" id="218490"/>
    <lineage>
        <taxon>Bacteria</taxon>
        <taxon>Pseudomonadati</taxon>
        <taxon>Bacteroidota</taxon>
        <taxon>Flavobacteriia</taxon>
        <taxon>Flavobacteriales</taxon>
        <taxon>Flavobacteriaceae</taxon>
    </lineage>
</organism>
<evidence type="ECO:0000256" key="1">
    <source>
        <dbReference type="ARBA" id="ARBA00023122"/>
    </source>
</evidence>
<accession>A0A2P6CAD4</accession>
<dbReference type="SMART" id="SM00116">
    <property type="entry name" value="CBS"/>
    <property type="match status" value="2"/>
</dbReference>
<comment type="caution">
    <text evidence="4">The sequence shown here is derived from an EMBL/GenBank/DDBJ whole genome shotgun (WGS) entry which is preliminary data.</text>
</comment>
<evidence type="ECO:0000313" key="4">
    <source>
        <dbReference type="EMBL" id="PQJ71798.1"/>
    </source>
</evidence>
<evidence type="ECO:0000259" key="3">
    <source>
        <dbReference type="PROSITE" id="PS51371"/>
    </source>
</evidence>
<feature type="domain" description="CBS" evidence="3">
    <location>
        <begin position="11"/>
        <end position="66"/>
    </location>
</feature>
<proteinExistence type="predicted"/>
<dbReference type="AlphaFoldDB" id="A0A2P6CAD4"/>
<dbReference type="InterPro" id="IPR000644">
    <property type="entry name" value="CBS_dom"/>
</dbReference>
<evidence type="ECO:0000313" key="5">
    <source>
        <dbReference type="Proteomes" id="UP000247345"/>
    </source>
</evidence>
<dbReference type="Proteomes" id="UP000247345">
    <property type="component" value="Unassembled WGS sequence"/>
</dbReference>
<dbReference type="Gene3D" id="3.10.580.10">
    <property type="entry name" value="CBS-domain"/>
    <property type="match status" value="1"/>
</dbReference>
<gene>
    <name evidence="4" type="ORF">BTO14_00375</name>
</gene>
<feature type="domain" description="CBS" evidence="3">
    <location>
        <begin position="85"/>
        <end position="138"/>
    </location>
</feature>
<protein>
    <submittedName>
        <fullName evidence="4">CBS domain-containing protein</fullName>
    </submittedName>
</protein>
<dbReference type="SUPFAM" id="SSF54631">
    <property type="entry name" value="CBS-domain pair"/>
    <property type="match status" value="1"/>
</dbReference>